<dbReference type="Pfam" id="PF00379">
    <property type="entry name" value="Chitin_bind_4"/>
    <property type="match status" value="1"/>
</dbReference>
<gene>
    <name evidence="6" type="ORF">PARMNEM_LOCUS22373</name>
</gene>
<dbReference type="PROSITE" id="PS00233">
    <property type="entry name" value="CHIT_BIND_RR_1"/>
    <property type="match status" value="1"/>
</dbReference>
<sequence length="458" mass="52506">MYLKVLILIFTFFVLQGVFAAVSVTAIRVPVNEAPEEKDRASAPVASEERPSEPIYYTPDDIKLETYLLPPEPQRYQEVILDVLATPASYLLPPAIGKQSDYHYEGTSTGQQSDWYPVTQTSQTSDVEPIILPELNETEALKILEYMRNGKVFQHDRFALPPPSTVLHPPAPDAPNDYIILNTSVELGLPVNNNPRLKIHQNLDKQRPIYNVDQTRFNPQLQPIQQKFIKQAPPQNMISHKLIPPKYKKPTKLYPKKYVEGFKPIPIPVSQFADENSDEIPRARPLQPFHPILSVKGENQLNSDESEAYYEQSKKKHIIQDDNSAEKQHFLAENSDNDIKSSTEEQQTSASHFRNPERNAYHAPLRQEPQRPVEYALPPAGERTEFRMHGMKGPHSYQFGFDTGKGKNRQFRYEERDNDGHVRGHYGYMDRNGKLRVVNYDADPEHGFRAEAPVEKDQ</sequence>
<keyword evidence="1 3" id="KW-0193">Cuticle</keyword>
<feature type="signal peptide" evidence="5">
    <location>
        <begin position="1"/>
        <end position="20"/>
    </location>
</feature>
<dbReference type="InterPro" id="IPR031311">
    <property type="entry name" value="CHIT_BIND_RR_consensus"/>
</dbReference>
<name>A0AAV1MCC1_9NEOP</name>
<comment type="caution">
    <text evidence="6">The sequence shown here is derived from an EMBL/GenBank/DDBJ whole genome shotgun (WGS) entry which is preliminary data.</text>
</comment>
<dbReference type="GO" id="GO:0042302">
    <property type="term" value="F:structural constituent of cuticle"/>
    <property type="evidence" value="ECO:0007669"/>
    <property type="project" value="UniProtKB-UniRule"/>
</dbReference>
<reference evidence="6 7" key="1">
    <citation type="submission" date="2023-11" db="EMBL/GenBank/DDBJ databases">
        <authorList>
            <person name="Hedman E."/>
            <person name="Englund M."/>
            <person name="Stromberg M."/>
            <person name="Nyberg Akerstrom W."/>
            <person name="Nylinder S."/>
            <person name="Jareborg N."/>
            <person name="Kallberg Y."/>
            <person name="Kronander E."/>
        </authorList>
    </citation>
    <scope>NUCLEOTIDE SEQUENCE [LARGE SCALE GENOMIC DNA]</scope>
</reference>
<evidence type="ECO:0000256" key="3">
    <source>
        <dbReference type="PROSITE-ProRule" id="PRU00497"/>
    </source>
</evidence>
<dbReference type="EMBL" id="CAVLGL010000159">
    <property type="protein sequence ID" value="CAK1604097.1"/>
    <property type="molecule type" value="Genomic_DNA"/>
</dbReference>
<dbReference type="Proteomes" id="UP001314205">
    <property type="component" value="Unassembled WGS sequence"/>
</dbReference>
<evidence type="ECO:0000256" key="1">
    <source>
        <dbReference type="ARBA" id="ARBA00022460"/>
    </source>
</evidence>
<evidence type="ECO:0000256" key="2">
    <source>
        <dbReference type="ARBA" id="ARBA00022729"/>
    </source>
</evidence>
<evidence type="ECO:0000313" key="7">
    <source>
        <dbReference type="Proteomes" id="UP001314205"/>
    </source>
</evidence>
<evidence type="ECO:0000256" key="5">
    <source>
        <dbReference type="SAM" id="SignalP"/>
    </source>
</evidence>
<keyword evidence="2 5" id="KW-0732">Signal</keyword>
<keyword evidence="7" id="KW-1185">Reference proteome</keyword>
<protein>
    <submittedName>
        <fullName evidence="6">Uncharacterized protein</fullName>
    </submittedName>
</protein>
<dbReference type="AlphaFoldDB" id="A0AAV1MCC1"/>
<organism evidence="6 7">
    <name type="scientific">Parnassius mnemosyne</name>
    <name type="common">clouded apollo</name>
    <dbReference type="NCBI Taxonomy" id="213953"/>
    <lineage>
        <taxon>Eukaryota</taxon>
        <taxon>Metazoa</taxon>
        <taxon>Ecdysozoa</taxon>
        <taxon>Arthropoda</taxon>
        <taxon>Hexapoda</taxon>
        <taxon>Insecta</taxon>
        <taxon>Pterygota</taxon>
        <taxon>Neoptera</taxon>
        <taxon>Endopterygota</taxon>
        <taxon>Lepidoptera</taxon>
        <taxon>Glossata</taxon>
        <taxon>Ditrysia</taxon>
        <taxon>Papilionoidea</taxon>
        <taxon>Papilionidae</taxon>
        <taxon>Parnassiinae</taxon>
        <taxon>Parnassini</taxon>
        <taxon>Parnassius</taxon>
        <taxon>Driopa</taxon>
    </lineage>
</organism>
<accession>A0AAV1MCC1</accession>
<dbReference type="InterPro" id="IPR000618">
    <property type="entry name" value="Insect_cuticle"/>
</dbReference>
<evidence type="ECO:0000256" key="4">
    <source>
        <dbReference type="SAM" id="MobiDB-lite"/>
    </source>
</evidence>
<proteinExistence type="predicted"/>
<evidence type="ECO:0000313" key="6">
    <source>
        <dbReference type="EMBL" id="CAK1604097.1"/>
    </source>
</evidence>
<feature type="chain" id="PRO_5043539012" evidence="5">
    <location>
        <begin position="21"/>
        <end position="458"/>
    </location>
</feature>
<feature type="region of interest" description="Disordered" evidence="4">
    <location>
        <begin position="334"/>
        <end position="356"/>
    </location>
</feature>
<dbReference type="PROSITE" id="PS51155">
    <property type="entry name" value="CHIT_BIND_RR_2"/>
    <property type="match status" value="1"/>
</dbReference>